<dbReference type="InterPro" id="IPR050707">
    <property type="entry name" value="HTH_MetabolicPath_Reg"/>
</dbReference>
<keyword evidence="7" id="KW-1185">Reference proteome</keyword>
<evidence type="ECO:0000313" key="7">
    <source>
        <dbReference type="Proteomes" id="UP001501183"/>
    </source>
</evidence>
<dbReference type="PROSITE" id="PS51078">
    <property type="entry name" value="ICLR_ED"/>
    <property type="match status" value="1"/>
</dbReference>
<reference evidence="7" key="1">
    <citation type="journal article" date="2019" name="Int. J. Syst. Evol. Microbiol.">
        <title>The Global Catalogue of Microorganisms (GCM) 10K type strain sequencing project: providing services to taxonomists for standard genome sequencing and annotation.</title>
        <authorList>
            <consortium name="The Broad Institute Genomics Platform"/>
            <consortium name="The Broad Institute Genome Sequencing Center for Infectious Disease"/>
            <person name="Wu L."/>
            <person name="Ma J."/>
        </authorList>
    </citation>
    <scope>NUCLEOTIDE SEQUENCE [LARGE SCALE GENOMIC DNA]</scope>
    <source>
        <strain evidence="7">JCM 32206</strain>
    </source>
</reference>
<dbReference type="PANTHER" id="PTHR30136">
    <property type="entry name" value="HELIX-TURN-HELIX TRANSCRIPTIONAL REGULATOR, ICLR FAMILY"/>
    <property type="match status" value="1"/>
</dbReference>
<evidence type="ECO:0000256" key="2">
    <source>
        <dbReference type="ARBA" id="ARBA00023125"/>
    </source>
</evidence>
<dbReference type="EMBL" id="BAABFB010000066">
    <property type="protein sequence ID" value="GAA4486649.1"/>
    <property type="molecule type" value="Genomic_DNA"/>
</dbReference>
<evidence type="ECO:0000259" key="5">
    <source>
        <dbReference type="PROSITE" id="PS51078"/>
    </source>
</evidence>
<dbReference type="Pfam" id="PF09339">
    <property type="entry name" value="HTH_IclR"/>
    <property type="match status" value="1"/>
</dbReference>
<evidence type="ECO:0000256" key="1">
    <source>
        <dbReference type="ARBA" id="ARBA00023015"/>
    </source>
</evidence>
<dbReference type="InterPro" id="IPR005471">
    <property type="entry name" value="Tscrpt_reg_IclR_N"/>
</dbReference>
<keyword evidence="1" id="KW-0805">Transcription regulation</keyword>
<dbReference type="SUPFAM" id="SSF46785">
    <property type="entry name" value="Winged helix' DNA-binding domain"/>
    <property type="match status" value="1"/>
</dbReference>
<sequence length="307" mass="32835">MDHDKTQFPRRGDSPPTDRVVAIVELLAAEPRGCSVAEVTERLELSRSTVTSVLTALEHAGWVRRGPDRSYTLGPGLVGVADAVRDSLPLSDGVSDVLSALADRIGCGVALSVVQGEQLTFLEVTRGRGRIPAGVAAGTRLPLHAPVGATVIAHAEQTRQDAWLGGAPESQRYALERLLAQIRRTGVAVFQMRETDAHLLDVLADVVELLAEHPTRTALRERVFGLIASLSGHPYTTAELDGDTPLPVSYLIAPVRDSRGEATYELQIGPLRPAVTKAERDTLVRELLATVDALGTSMVADGGGRRR</sequence>
<dbReference type="InterPro" id="IPR029016">
    <property type="entry name" value="GAF-like_dom_sf"/>
</dbReference>
<proteinExistence type="predicted"/>
<dbReference type="InterPro" id="IPR036390">
    <property type="entry name" value="WH_DNA-bd_sf"/>
</dbReference>
<accession>A0ABP8PIM5</accession>
<feature type="domain" description="IclR-ED" evidence="5">
    <location>
        <begin position="76"/>
        <end position="300"/>
    </location>
</feature>
<comment type="caution">
    <text evidence="6">The sequence shown here is derived from an EMBL/GenBank/DDBJ whole genome shotgun (WGS) entry which is preliminary data.</text>
</comment>
<keyword evidence="2" id="KW-0238">DNA-binding</keyword>
<evidence type="ECO:0000256" key="3">
    <source>
        <dbReference type="ARBA" id="ARBA00023163"/>
    </source>
</evidence>
<dbReference type="RefSeq" id="WP_345350145.1">
    <property type="nucleotide sequence ID" value="NZ_BAABFB010000066.1"/>
</dbReference>
<organism evidence="6 7">
    <name type="scientific">Rhodococcus olei</name>
    <dbReference type="NCBI Taxonomy" id="2161675"/>
    <lineage>
        <taxon>Bacteria</taxon>
        <taxon>Bacillati</taxon>
        <taxon>Actinomycetota</taxon>
        <taxon>Actinomycetes</taxon>
        <taxon>Mycobacteriales</taxon>
        <taxon>Nocardiaceae</taxon>
        <taxon>Rhodococcus</taxon>
    </lineage>
</organism>
<name>A0ABP8PIM5_9NOCA</name>
<protein>
    <submittedName>
        <fullName evidence="6">MarR family transcriptional regulator</fullName>
    </submittedName>
</protein>
<evidence type="ECO:0000259" key="4">
    <source>
        <dbReference type="PROSITE" id="PS51077"/>
    </source>
</evidence>
<dbReference type="Proteomes" id="UP001501183">
    <property type="component" value="Unassembled WGS sequence"/>
</dbReference>
<evidence type="ECO:0000313" key="6">
    <source>
        <dbReference type="EMBL" id="GAA4486649.1"/>
    </source>
</evidence>
<gene>
    <name evidence="6" type="ORF">GCM10023094_43540</name>
</gene>
<keyword evidence="3" id="KW-0804">Transcription</keyword>
<dbReference type="SMART" id="SM00346">
    <property type="entry name" value="HTH_ICLR"/>
    <property type="match status" value="1"/>
</dbReference>
<dbReference type="InterPro" id="IPR036388">
    <property type="entry name" value="WH-like_DNA-bd_sf"/>
</dbReference>
<dbReference type="Gene3D" id="3.30.450.40">
    <property type="match status" value="1"/>
</dbReference>
<dbReference type="InterPro" id="IPR014757">
    <property type="entry name" value="Tscrpt_reg_IclR_C"/>
</dbReference>
<dbReference type="SUPFAM" id="SSF55781">
    <property type="entry name" value="GAF domain-like"/>
    <property type="match status" value="1"/>
</dbReference>
<dbReference type="PANTHER" id="PTHR30136:SF35">
    <property type="entry name" value="HTH-TYPE TRANSCRIPTIONAL REGULATOR RV1719"/>
    <property type="match status" value="1"/>
</dbReference>
<feature type="domain" description="HTH iclR-type" evidence="4">
    <location>
        <begin position="14"/>
        <end position="75"/>
    </location>
</feature>
<dbReference type="PROSITE" id="PS51077">
    <property type="entry name" value="HTH_ICLR"/>
    <property type="match status" value="1"/>
</dbReference>
<dbReference type="Gene3D" id="1.10.10.10">
    <property type="entry name" value="Winged helix-like DNA-binding domain superfamily/Winged helix DNA-binding domain"/>
    <property type="match status" value="1"/>
</dbReference>